<organism evidence="2 3">
    <name type="scientific">Salinivibrio proteolyticus</name>
    <dbReference type="NCBI Taxonomy" id="334715"/>
    <lineage>
        <taxon>Bacteria</taxon>
        <taxon>Pseudomonadati</taxon>
        <taxon>Pseudomonadota</taxon>
        <taxon>Gammaproteobacteria</taxon>
        <taxon>Vibrionales</taxon>
        <taxon>Vibrionaceae</taxon>
        <taxon>Salinivibrio</taxon>
    </lineage>
</organism>
<dbReference type="EMBL" id="CP114585">
    <property type="protein sequence ID" value="WBA16603.1"/>
    <property type="molecule type" value="Genomic_DNA"/>
</dbReference>
<feature type="chain" id="PRO_5046959021" evidence="1">
    <location>
        <begin position="19"/>
        <end position="111"/>
    </location>
</feature>
<dbReference type="RefSeq" id="WP_069586787.1">
    <property type="nucleotide sequence ID" value="NZ_CP114585.1"/>
</dbReference>
<protein>
    <submittedName>
        <fullName evidence="2">Uncharacterized protein</fullName>
    </submittedName>
</protein>
<evidence type="ECO:0000313" key="3">
    <source>
        <dbReference type="Proteomes" id="UP001164676"/>
    </source>
</evidence>
<dbReference type="Proteomes" id="UP001164676">
    <property type="component" value="Plasmid unnamed"/>
</dbReference>
<keyword evidence="2" id="KW-0614">Plasmid</keyword>
<evidence type="ECO:0000313" key="2">
    <source>
        <dbReference type="EMBL" id="WBA16603.1"/>
    </source>
</evidence>
<geneLocation type="plasmid" evidence="2 3">
    <name>unnamed</name>
</geneLocation>
<feature type="signal peptide" evidence="1">
    <location>
        <begin position="1"/>
        <end position="18"/>
    </location>
</feature>
<reference evidence="2" key="1">
    <citation type="submission" date="2022-09" db="EMBL/GenBank/DDBJ databases">
        <authorList>
            <person name="Li Z.-J."/>
        </authorList>
    </citation>
    <scope>NUCLEOTIDE SEQUENCE</scope>
    <source>
        <strain evidence="2">TGB10</strain>
        <plasmid evidence="2">unnamed</plasmid>
    </source>
</reference>
<keyword evidence="1" id="KW-0732">Signal</keyword>
<accession>A0ABY7LHN4</accession>
<keyword evidence="3" id="KW-1185">Reference proteome</keyword>
<proteinExistence type="predicted"/>
<gene>
    <name evidence="2" type="ORF">N7E60_14570</name>
</gene>
<evidence type="ECO:0000256" key="1">
    <source>
        <dbReference type="SAM" id="SignalP"/>
    </source>
</evidence>
<name>A0ABY7LHN4_9GAMM</name>
<sequence>MAKSFFALLALLSFCVYAQPESDTPANTGQVVTEKNESICKTTFSREMFNQQMTFSDQDNDKKVRRIAERKIAAAREAFAETGSYCNAADVLLTFEPKSLSSKDGDAQFRE</sequence>